<evidence type="ECO:0000313" key="3">
    <source>
        <dbReference type="Proteomes" id="UP000260649"/>
    </source>
</evidence>
<dbReference type="OrthoDB" id="1851456at2"/>
<keyword evidence="3" id="KW-1185">Reference proteome</keyword>
<proteinExistence type="predicted"/>
<dbReference type="Proteomes" id="UP000260649">
    <property type="component" value="Unassembled WGS sequence"/>
</dbReference>
<evidence type="ECO:0000313" key="2">
    <source>
        <dbReference type="EMBL" id="RFT06756.1"/>
    </source>
</evidence>
<name>A0A3E2B454_9FIRM</name>
<evidence type="ECO:0000256" key="1">
    <source>
        <dbReference type="SAM" id="MobiDB-lite"/>
    </source>
</evidence>
<feature type="region of interest" description="Disordered" evidence="1">
    <location>
        <begin position="46"/>
        <end position="69"/>
    </location>
</feature>
<protein>
    <submittedName>
        <fullName evidence="2">Spore cortex-lytic protein</fullName>
    </submittedName>
</protein>
<comment type="caution">
    <text evidence="2">The sequence shown here is derived from an EMBL/GenBank/DDBJ whole genome shotgun (WGS) entry which is preliminary data.</text>
</comment>
<reference evidence="2 3" key="1">
    <citation type="submission" date="2018-07" db="EMBL/GenBank/DDBJ databases">
        <title>GABA Modulating Bacteria of the Human Gut Microbiota.</title>
        <authorList>
            <person name="Strandwitz P."/>
            <person name="Kim K.H."/>
            <person name="Terekhova D."/>
            <person name="Liu J.K."/>
            <person name="Sharma A."/>
            <person name="Levering J."/>
            <person name="Mcdonald D."/>
            <person name="Dietrich D."/>
            <person name="Ramadhar T.R."/>
            <person name="Lekbua A."/>
            <person name="Mroue N."/>
            <person name="Liston C."/>
            <person name="Stewart E.J."/>
            <person name="Dubin M.J."/>
            <person name="Zengler K."/>
            <person name="Knight R."/>
            <person name="Gilbert J.A."/>
            <person name="Clardy J."/>
            <person name="Lewis K."/>
        </authorList>
    </citation>
    <scope>NUCLEOTIDE SEQUENCE [LARGE SCALE GENOMIC DNA]</scope>
    <source>
        <strain evidence="2 3">KLE1738</strain>
    </source>
</reference>
<dbReference type="EMBL" id="QQRQ01000007">
    <property type="protein sequence ID" value="RFT06756.1"/>
    <property type="molecule type" value="Genomic_DNA"/>
</dbReference>
<accession>A0A3E2B454</accession>
<dbReference type="AlphaFoldDB" id="A0A3E2B454"/>
<organism evidence="2 3">
    <name type="scientific">Evtepia gabavorous</name>
    <dbReference type="NCBI Taxonomy" id="2211183"/>
    <lineage>
        <taxon>Bacteria</taxon>
        <taxon>Bacillati</taxon>
        <taxon>Bacillota</taxon>
        <taxon>Clostridia</taxon>
        <taxon>Eubacteriales</taxon>
        <taxon>Evtepia</taxon>
    </lineage>
</organism>
<gene>
    <name evidence="2" type="ORF">DV520_06025</name>
</gene>
<dbReference type="GeneID" id="97995292"/>
<sequence length="127" mass="13785">MPYSGTLMTRVFTSRSQLPVEDAAVSILQHEPGGRQRLINIQTSDRSGNTVPTIIETPDAQNSQSPGQETPFSLCDIWVECPGYQLLLIQNVQIFPGIASIQDLPLIPLAETGGRPASKVDISPQDL</sequence>
<feature type="compositionally biased region" description="Polar residues" evidence="1">
    <location>
        <begin position="59"/>
        <end position="69"/>
    </location>
</feature>
<dbReference type="RefSeq" id="WP_021919719.1">
    <property type="nucleotide sequence ID" value="NZ_CAKXKJ010000002.1"/>
</dbReference>